<protein>
    <recommendedName>
        <fullName evidence="11 12">Galactokinase</fullName>
        <ecNumber evidence="11 12">2.7.1.6</ecNumber>
    </recommendedName>
    <alternativeName>
        <fullName evidence="11">Galactose kinase</fullName>
    </alternativeName>
</protein>
<dbReference type="InterPro" id="IPR020568">
    <property type="entry name" value="Ribosomal_Su5_D2-typ_SF"/>
</dbReference>
<dbReference type="SUPFAM" id="SSF54211">
    <property type="entry name" value="Ribosomal protein S5 domain 2-like"/>
    <property type="match status" value="1"/>
</dbReference>
<dbReference type="InterPro" id="IPR019741">
    <property type="entry name" value="Galactokinase_CS"/>
</dbReference>
<evidence type="ECO:0000256" key="1">
    <source>
        <dbReference type="ARBA" id="ARBA00006566"/>
    </source>
</evidence>
<dbReference type="PROSITE" id="PS00106">
    <property type="entry name" value="GALACTOKINASE"/>
    <property type="match status" value="1"/>
</dbReference>
<dbReference type="HAMAP" id="MF_00246">
    <property type="entry name" value="Galactokinase"/>
    <property type="match status" value="1"/>
</dbReference>
<comment type="function">
    <text evidence="11">Catalyzes the transfer of the gamma-phosphate of ATP to D-galactose to form alpha-D-galactose-1-phosphate (Gal-1-P).</text>
</comment>
<evidence type="ECO:0000259" key="15">
    <source>
        <dbReference type="Pfam" id="PF10509"/>
    </source>
</evidence>
<keyword evidence="8 11" id="KW-0460">Magnesium</keyword>
<keyword evidence="10 11" id="KW-0119">Carbohydrate metabolism</keyword>
<dbReference type="Pfam" id="PF00288">
    <property type="entry name" value="GHMP_kinases_N"/>
    <property type="match status" value="1"/>
</dbReference>
<feature type="domain" description="GHMP kinase C-terminal" evidence="14">
    <location>
        <begin position="288"/>
        <end position="368"/>
    </location>
</feature>
<dbReference type="Pfam" id="PF10509">
    <property type="entry name" value="GalKase_gal_bdg"/>
    <property type="match status" value="1"/>
</dbReference>
<evidence type="ECO:0000256" key="5">
    <source>
        <dbReference type="ARBA" id="ARBA00022741"/>
    </source>
</evidence>
<dbReference type="InterPro" id="IPR036554">
    <property type="entry name" value="GHMP_kinase_C_sf"/>
</dbReference>
<feature type="binding site" evidence="11">
    <location>
        <begin position="44"/>
        <end position="47"/>
    </location>
    <ligand>
        <name>substrate</name>
    </ligand>
</feature>
<feature type="site" description="Transition state stabilizer" evidence="11">
    <location>
        <position position="38"/>
    </location>
</feature>
<comment type="caution">
    <text evidence="16">The sequence shown here is derived from an EMBL/GenBank/DDBJ whole genome shotgun (WGS) entry which is preliminary data.</text>
</comment>
<dbReference type="PRINTS" id="PR00959">
    <property type="entry name" value="MEVGALKINASE"/>
</dbReference>
<dbReference type="Proteomes" id="UP001500051">
    <property type="component" value="Unassembled WGS sequence"/>
</dbReference>
<comment type="subcellular location">
    <subcellularLocation>
        <location evidence="11">Cytoplasm</location>
    </subcellularLocation>
</comment>
<evidence type="ECO:0000256" key="4">
    <source>
        <dbReference type="ARBA" id="ARBA00022723"/>
    </source>
</evidence>
<dbReference type="Gene3D" id="3.30.230.10">
    <property type="match status" value="1"/>
</dbReference>
<accession>A0ABP7E5Z2</accession>
<evidence type="ECO:0000259" key="14">
    <source>
        <dbReference type="Pfam" id="PF08544"/>
    </source>
</evidence>
<dbReference type="PANTHER" id="PTHR10457">
    <property type="entry name" value="MEVALONATE KINASE/GALACTOKINASE"/>
    <property type="match status" value="1"/>
</dbReference>
<evidence type="ECO:0000313" key="16">
    <source>
        <dbReference type="EMBL" id="GAA3714736.1"/>
    </source>
</evidence>
<evidence type="ECO:0000259" key="13">
    <source>
        <dbReference type="Pfam" id="PF00288"/>
    </source>
</evidence>
<evidence type="ECO:0000256" key="8">
    <source>
        <dbReference type="ARBA" id="ARBA00022842"/>
    </source>
</evidence>
<dbReference type="InterPro" id="IPR014721">
    <property type="entry name" value="Ribsml_uS5_D2-typ_fold_subgr"/>
</dbReference>
<sequence length="390" mass="41311">MRAMDSQPAAPADVDVLTRAYTDLVGRAPAGVWAAPGRVNLIGEHTDYNDGFVMPFALPQRVTVAAGRRDDDTWRVRSLNGNLTETFDRADLVPGMDGWQAYVAGVVWALDEAGHRVGGADLVLTSDVPIGAGLSSSAALECATLAVLADLDDLVIEPMERAKLARRAENAFVGAPTGQMDQAASTLCEAGNALFFDCRSFDVEQVPLDLAGAGLELLVLDTRTPHALVDSEYAARRQSCEDAAAILGVSALRDVPDLESALAQLDDEVMRRRVRHVVTENQRVLDAAERLRAQDYRGLAPLLDASHASMRDDFEITVPTVDLAVRVATEAGAHGARMTGGGFGGCIIALVDQGRSDAVALAIAEAFEASGYGPPAHFVGVPSAGARRLR</sequence>
<evidence type="ECO:0000256" key="7">
    <source>
        <dbReference type="ARBA" id="ARBA00022840"/>
    </source>
</evidence>
<evidence type="ECO:0000313" key="17">
    <source>
        <dbReference type="Proteomes" id="UP001500051"/>
    </source>
</evidence>
<evidence type="ECO:0000256" key="10">
    <source>
        <dbReference type="ARBA" id="ARBA00023277"/>
    </source>
</evidence>
<dbReference type="PANTHER" id="PTHR10457:SF7">
    <property type="entry name" value="GALACTOKINASE-RELATED"/>
    <property type="match status" value="1"/>
</dbReference>
<dbReference type="NCBIfam" id="TIGR00131">
    <property type="entry name" value="gal_kin"/>
    <property type="match status" value="1"/>
</dbReference>
<evidence type="ECO:0000256" key="2">
    <source>
        <dbReference type="ARBA" id="ARBA00022490"/>
    </source>
</evidence>
<keyword evidence="17" id="KW-1185">Reference proteome</keyword>
<evidence type="ECO:0000256" key="9">
    <source>
        <dbReference type="ARBA" id="ARBA00023144"/>
    </source>
</evidence>
<evidence type="ECO:0000256" key="11">
    <source>
        <dbReference type="HAMAP-Rule" id="MF_00246"/>
    </source>
</evidence>
<gene>
    <name evidence="11 16" type="primary">galK</name>
    <name evidence="16" type="ORF">GCM10022204_37430</name>
</gene>
<dbReference type="SUPFAM" id="SSF55060">
    <property type="entry name" value="GHMP Kinase, C-terminal domain"/>
    <property type="match status" value="1"/>
</dbReference>
<dbReference type="EMBL" id="BAAAYX010000020">
    <property type="protein sequence ID" value="GAA3714736.1"/>
    <property type="molecule type" value="Genomic_DNA"/>
</dbReference>
<keyword evidence="7 11" id="KW-0067">ATP-binding</keyword>
<keyword evidence="6 11" id="KW-0418">Kinase</keyword>
<dbReference type="InterPro" id="IPR006203">
    <property type="entry name" value="GHMP_knse_ATP-bd_CS"/>
</dbReference>
<reference evidence="17" key="1">
    <citation type="journal article" date="2019" name="Int. J. Syst. Evol. Microbiol.">
        <title>The Global Catalogue of Microorganisms (GCM) 10K type strain sequencing project: providing services to taxonomists for standard genome sequencing and annotation.</title>
        <authorList>
            <consortium name="The Broad Institute Genomics Platform"/>
            <consortium name="The Broad Institute Genome Sequencing Center for Infectious Disease"/>
            <person name="Wu L."/>
            <person name="Ma J."/>
        </authorList>
    </citation>
    <scope>NUCLEOTIDE SEQUENCE [LARGE SCALE GENOMIC DNA]</scope>
    <source>
        <strain evidence="17">JCM 16548</strain>
    </source>
</reference>
<dbReference type="EC" id="2.7.1.6" evidence="11 12"/>
<dbReference type="InterPro" id="IPR013750">
    <property type="entry name" value="GHMP_kinase_C_dom"/>
</dbReference>
<feature type="binding site" evidence="11">
    <location>
        <position position="233"/>
    </location>
    <ligand>
        <name>substrate</name>
    </ligand>
</feature>
<dbReference type="PIRSF" id="PIRSF000530">
    <property type="entry name" value="Galactokinase"/>
    <property type="match status" value="1"/>
</dbReference>
<feature type="domain" description="Galactokinase N-terminal" evidence="15">
    <location>
        <begin position="20"/>
        <end position="67"/>
    </location>
</feature>
<comment type="pathway">
    <text evidence="11">Carbohydrate metabolism; galactose metabolism.</text>
</comment>
<evidence type="ECO:0000256" key="6">
    <source>
        <dbReference type="ARBA" id="ARBA00022777"/>
    </source>
</evidence>
<name>A0ABP7E5Z2_9ACTN</name>
<feature type="binding site" evidence="11">
    <location>
        <begin position="131"/>
        <end position="137"/>
    </location>
    <ligand>
        <name>ATP</name>
        <dbReference type="ChEBI" id="CHEBI:30616"/>
    </ligand>
</feature>
<dbReference type="InterPro" id="IPR019539">
    <property type="entry name" value="GalKase_N"/>
</dbReference>
<evidence type="ECO:0000256" key="3">
    <source>
        <dbReference type="ARBA" id="ARBA00022679"/>
    </source>
</evidence>
<comment type="catalytic activity">
    <reaction evidence="11">
        <text>alpha-D-galactose + ATP = alpha-D-galactose 1-phosphate + ADP + H(+)</text>
        <dbReference type="Rhea" id="RHEA:13553"/>
        <dbReference type="ChEBI" id="CHEBI:15378"/>
        <dbReference type="ChEBI" id="CHEBI:28061"/>
        <dbReference type="ChEBI" id="CHEBI:30616"/>
        <dbReference type="ChEBI" id="CHEBI:58336"/>
        <dbReference type="ChEBI" id="CHEBI:456216"/>
        <dbReference type="EC" id="2.7.1.6"/>
    </reaction>
</comment>
<keyword evidence="3 11" id="KW-0808">Transferase</keyword>
<dbReference type="InterPro" id="IPR022963">
    <property type="entry name" value="Galactokinase_bac"/>
</dbReference>
<dbReference type="Gene3D" id="3.30.70.890">
    <property type="entry name" value="GHMP kinase, C-terminal domain"/>
    <property type="match status" value="1"/>
</dbReference>
<keyword evidence="9 11" id="KW-0299">Galactose metabolism</keyword>
<dbReference type="InterPro" id="IPR006204">
    <property type="entry name" value="GHMP_kinase_N_dom"/>
</dbReference>
<feature type="active site" description="Proton acceptor" evidence="11">
    <location>
        <position position="181"/>
    </location>
</feature>
<evidence type="ECO:0000256" key="12">
    <source>
        <dbReference type="NCBIfam" id="TIGR00131"/>
    </source>
</evidence>
<organism evidence="16 17">
    <name type="scientific">Microlunatus aurantiacus</name>
    <dbReference type="NCBI Taxonomy" id="446786"/>
    <lineage>
        <taxon>Bacteria</taxon>
        <taxon>Bacillati</taxon>
        <taxon>Actinomycetota</taxon>
        <taxon>Actinomycetes</taxon>
        <taxon>Propionibacteriales</taxon>
        <taxon>Propionibacteriaceae</taxon>
        <taxon>Microlunatus</taxon>
    </lineage>
</organism>
<feature type="domain" description="GHMP kinase N-terminal" evidence="13">
    <location>
        <begin position="102"/>
        <end position="187"/>
    </location>
</feature>
<dbReference type="InterPro" id="IPR006206">
    <property type="entry name" value="Mevalonate/galactokinase"/>
</dbReference>
<keyword evidence="5 11" id="KW-0547">Nucleotide-binding</keyword>
<feature type="binding site" evidence="11">
    <location>
        <position position="137"/>
    </location>
    <ligand>
        <name>Mg(2+)</name>
        <dbReference type="ChEBI" id="CHEBI:18420"/>
    </ligand>
</feature>
<comment type="similarity">
    <text evidence="1 11">Belongs to the GHMP kinase family. GalK subfamily.</text>
</comment>
<keyword evidence="4 11" id="KW-0479">Metal-binding</keyword>
<feature type="binding site" evidence="11">
    <location>
        <position position="169"/>
    </location>
    <ligand>
        <name>Mg(2+)</name>
        <dbReference type="ChEBI" id="CHEBI:18420"/>
    </ligand>
</feature>
<proteinExistence type="inferred from homology"/>
<dbReference type="PROSITE" id="PS00627">
    <property type="entry name" value="GHMP_KINASES_ATP"/>
    <property type="match status" value="1"/>
</dbReference>
<dbReference type="InterPro" id="IPR000705">
    <property type="entry name" value="Galactokinase"/>
</dbReference>
<dbReference type="PRINTS" id="PR00473">
    <property type="entry name" value="GALCTOKINASE"/>
</dbReference>
<feature type="binding site" evidence="11">
    <location>
        <position position="78"/>
    </location>
    <ligand>
        <name>ATP</name>
        <dbReference type="ChEBI" id="CHEBI:30616"/>
    </ligand>
</feature>
<keyword evidence="2 11" id="KW-0963">Cytoplasm</keyword>
<dbReference type="Pfam" id="PF08544">
    <property type="entry name" value="GHMP_kinases_C"/>
    <property type="match status" value="1"/>
</dbReference>